<dbReference type="AlphaFoldDB" id="A0A0L8GKG9"/>
<feature type="non-terminal residue" evidence="1">
    <location>
        <position position="1"/>
    </location>
</feature>
<reference evidence="1" key="1">
    <citation type="submission" date="2015-07" db="EMBL/GenBank/DDBJ databases">
        <title>MeaNS - Measles Nucleotide Surveillance Program.</title>
        <authorList>
            <person name="Tran T."/>
            <person name="Druce J."/>
        </authorList>
    </citation>
    <scope>NUCLEOTIDE SEQUENCE</scope>
    <source>
        <strain evidence="1">UCB-OBI-ISO-001</strain>
        <tissue evidence="1">Gonad</tissue>
    </source>
</reference>
<evidence type="ECO:0000313" key="1">
    <source>
        <dbReference type="EMBL" id="KOF77030.1"/>
    </source>
</evidence>
<proteinExistence type="predicted"/>
<organism evidence="1">
    <name type="scientific">Octopus bimaculoides</name>
    <name type="common">California two-spotted octopus</name>
    <dbReference type="NCBI Taxonomy" id="37653"/>
    <lineage>
        <taxon>Eukaryota</taxon>
        <taxon>Metazoa</taxon>
        <taxon>Spiralia</taxon>
        <taxon>Lophotrochozoa</taxon>
        <taxon>Mollusca</taxon>
        <taxon>Cephalopoda</taxon>
        <taxon>Coleoidea</taxon>
        <taxon>Octopodiformes</taxon>
        <taxon>Octopoda</taxon>
        <taxon>Incirrata</taxon>
        <taxon>Octopodidae</taxon>
        <taxon>Octopus</taxon>
    </lineage>
</organism>
<accession>A0A0L8GKG9</accession>
<protein>
    <recommendedName>
        <fullName evidence="2">Endonuclease/exonuclease/phosphatase domain-containing protein</fullName>
    </recommendedName>
</protein>
<name>A0A0L8GKG9_OCTBM</name>
<gene>
    <name evidence="1" type="ORF">OCBIM_22032593mg</name>
</gene>
<evidence type="ECO:0008006" key="2">
    <source>
        <dbReference type="Google" id="ProtNLM"/>
    </source>
</evidence>
<dbReference type="EMBL" id="KQ421603">
    <property type="protein sequence ID" value="KOF77030.1"/>
    <property type="molecule type" value="Genomic_DNA"/>
</dbReference>
<sequence length="96" mass="10367">VGIIISARAAGALIGWKPASSCIITARFQTWLSKITVIQAYAPIKDTEEANKDAFSDQLQDIPRLDLVLGNFNTKIARNQKGLQYHPLKAAVMGGG</sequence>